<dbReference type="GO" id="GO:0005634">
    <property type="term" value="C:nucleus"/>
    <property type="evidence" value="ECO:0007669"/>
    <property type="project" value="UniProtKB-SubCell"/>
</dbReference>
<evidence type="ECO:0000313" key="7">
    <source>
        <dbReference type="EMBL" id="KAK2616526.1"/>
    </source>
</evidence>
<name>A0AAJ0D0W1_9HYPO</name>
<comment type="subcellular location">
    <subcellularLocation>
        <location evidence="1">Nucleus</location>
    </subcellularLocation>
</comment>
<dbReference type="Pfam" id="PF00170">
    <property type="entry name" value="bZIP_1"/>
    <property type="match status" value="1"/>
</dbReference>
<keyword evidence="2" id="KW-0805">Transcription regulation</keyword>
<organism evidence="7 8">
    <name type="scientific">Conoideocrella luteorostrata</name>
    <dbReference type="NCBI Taxonomy" id="1105319"/>
    <lineage>
        <taxon>Eukaryota</taxon>
        <taxon>Fungi</taxon>
        <taxon>Dikarya</taxon>
        <taxon>Ascomycota</taxon>
        <taxon>Pezizomycotina</taxon>
        <taxon>Sordariomycetes</taxon>
        <taxon>Hypocreomycetidae</taxon>
        <taxon>Hypocreales</taxon>
        <taxon>Clavicipitaceae</taxon>
        <taxon>Conoideocrella</taxon>
    </lineage>
</organism>
<dbReference type="AlphaFoldDB" id="A0AAJ0D0W1"/>
<dbReference type="InterPro" id="IPR004827">
    <property type="entry name" value="bZIP"/>
</dbReference>
<dbReference type="SUPFAM" id="SSF57959">
    <property type="entry name" value="Leucine zipper domain"/>
    <property type="match status" value="1"/>
</dbReference>
<evidence type="ECO:0000313" key="8">
    <source>
        <dbReference type="Proteomes" id="UP001251528"/>
    </source>
</evidence>
<keyword evidence="8" id="KW-1185">Reference proteome</keyword>
<reference evidence="7" key="1">
    <citation type="submission" date="2023-06" db="EMBL/GenBank/DDBJ databases">
        <title>Conoideocrella luteorostrata (Hypocreales: Clavicipitaceae), a potential biocontrol fungus for elongate hemlock scale in United States Christmas tree production areas.</title>
        <authorList>
            <person name="Barrett H."/>
            <person name="Lovett B."/>
            <person name="Macias A.M."/>
            <person name="Stajich J.E."/>
            <person name="Kasson M.T."/>
        </authorList>
    </citation>
    <scope>NUCLEOTIDE SEQUENCE</scope>
    <source>
        <strain evidence="7">ARSEF 14590</strain>
    </source>
</reference>
<dbReference type="PROSITE" id="PS50217">
    <property type="entry name" value="BZIP"/>
    <property type="match status" value="1"/>
</dbReference>
<dbReference type="InterPro" id="IPR051027">
    <property type="entry name" value="bZIP_transcription_factors"/>
</dbReference>
<comment type="caution">
    <text evidence="7">The sequence shown here is derived from an EMBL/GenBank/DDBJ whole genome shotgun (WGS) entry which is preliminary data.</text>
</comment>
<accession>A0AAJ0D0W1</accession>
<evidence type="ECO:0000256" key="1">
    <source>
        <dbReference type="ARBA" id="ARBA00004123"/>
    </source>
</evidence>
<evidence type="ECO:0000259" key="6">
    <source>
        <dbReference type="PROSITE" id="PS50217"/>
    </source>
</evidence>
<dbReference type="EMBL" id="JASWJB010000005">
    <property type="protein sequence ID" value="KAK2616526.1"/>
    <property type="molecule type" value="Genomic_DNA"/>
</dbReference>
<feature type="domain" description="BZIP" evidence="6">
    <location>
        <begin position="161"/>
        <end position="224"/>
    </location>
</feature>
<evidence type="ECO:0000256" key="4">
    <source>
        <dbReference type="ARBA" id="ARBA00023242"/>
    </source>
</evidence>
<sequence>MSTAAAFSLNIAGEIDGCAKGFLLGQTAGIPESDDYASGLPFIGSTEIEERSFGFHAGAFVDYADETTTKYCSCYGYSPPNFQSTFDDFTALDTAEDENITLSPLSSQDVAREPSQADSKFPFAEQKFPSESFHAPPPSSRFEPKPREKTNGKKKEEELSYNKHQQCIEENRVAASRFRKRKKDWVEKIEQRESEVKALNGELQAQYMSLLQEISVLKSRILCHAGCHDPIIDVWINFEASKYARRLSSESETLSSQEGTLRYRLTITQLCTYLLLLG</sequence>
<keyword evidence="3" id="KW-0804">Transcription</keyword>
<evidence type="ECO:0000256" key="3">
    <source>
        <dbReference type="ARBA" id="ARBA00023163"/>
    </source>
</evidence>
<protein>
    <recommendedName>
        <fullName evidence="6">BZIP domain-containing protein</fullName>
    </recommendedName>
</protein>
<proteinExistence type="predicted"/>
<dbReference type="GO" id="GO:0003700">
    <property type="term" value="F:DNA-binding transcription factor activity"/>
    <property type="evidence" value="ECO:0007669"/>
    <property type="project" value="InterPro"/>
</dbReference>
<dbReference type="CDD" id="cd14687">
    <property type="entry name" value="bZIP_ATF2"/>
    <property type="match status" value="1"/>
</dbReference>
<dbReference type="SMART" id="SM00338">
    <property type="entry name" value="BRLZ"/>
    <property type="match status" value="1"/>
</dbReference>
<evidence type="ECO:0000256" key="2">
    <source>
        <dbReference type="ARBA" id="ARBA00023015"/>
    </source>
</evidence>
<dbReference type="Proteomes" id="UP001251528">
    <property type="component" value="Unassembled WGS sequence"/>
</dbReference>
<dbReference type="PANTHER" id="PTHR19304">
    <property type="entry name" value="CYCLIC-AMP RESPONSE ELEMENT BINDING PROTEIN"/>
    <property type="match status" value="1"/>
</dbReference>
<dbReference type="InterPro" id="IPR046347">
    <property type="entry name" value="bZIP_sf"/>
</dbReference>
<gene>
    <name evidence="7" type="ORF">QQS21_000569</name>
</gene>
<keyword evidence="4" id="KW-0539">Nucleus</keyword>
<dbReference type="Gene3D" id="1.20.5.170">
    <property type="match status" value="1"/>
</dbReference>
<evidence type="ECO:0000256" key="5">
    <source>
        <dbReference type="SAM" id="MobiDB-lite"/>
    </source>
</evidence>
<feature type="region of interest" description="Disordered" evidence="5">
    <location>
        <begin position="127"/>
        <end position="162"/>
    </location>
</feature>
<feature type="compositionally biased region" description="Basic and acidic residues" evidence="5">
    <location>
        <begin position="142"/>
        <end position="162"/>
    </location>
</feature>